<dbReference type="Proteomes" id="UP000054911">
    <property type="component" value="Unassembled WGS sequence"/>
</dbReference>
<gene>
    <name evidence="1" type="ORF">AWB80_07155</name>
</gene>
<dbReference type="AlphaFoldDB" id="A0A158DNE6"/>
<reference evidence="1" key="1">
    <citation type="submission" date="2016-01" db="EMBL/GenBank/DDBJ databases">
        <authorList>
            <person name="Peeters C."/>
        </authorList>
    </citation>
    <scope>NUCLEOTIDE SEQUENCE [LARGE SCALE GENOMIC DNA]</scope>
    <source>
        <strain evidence="1">LMG 29323</strain>
    </source>
</reference>
<dbReference type="STRING" id="1777141.AWB80_07155"/>
<evidence type="ECO:0000313" key="2">
    <source>
        <dbReference type="Proteomes" id="UP000054911"/>
    </source>
</evidence>
<comment type="caution">
    <text evidence="1">The sequence shown here is derived from an EMBL/GenBank/DDBJ whole genome shotgun (WGS) entry which is preliminary data.</text>
</comment>
<proteinExistence type="predicted"/>
<dbReference type="EMBL" id="FCOE02000043">
    <property type="protein sequence ID" value="SAK95940.1"/>
    <property type="molecule type" value="Genomic_DNA"/>
</dbReference>
<keyword evidence="2" id="KW-1185">Reference proteome</keyword>
<name>A0A158DNE6_9BURK</name>
<organism evidence="1 2">
    <name type="scientific">Caballeronia pedi</name>
    <dbReference type="NCBI Taxonomy" id="1777141"/>
    <lineage>
        <taxon>Bacteria</taxon>
        <taxon>Pseudomonadati</taxon>
        <taxon>Pseudomonadota</taxon>
        <taxon>Betaproteobacteria</taxon>
        <taxon>Burkholderiales</taxon>
        <taxon>Burkholderiaceae</taxon>
        <taxon>Caballeronia</taxon>
    </lineage>
</organism>
<accession>A0A158DNE6</accession>
<sequence>MPTVSATAGRKATSMTDVQQLRETRALAAACANADDASLWRWFSALMDGGEIRWCRAAEGWLVSVNHRHVATAASFDEAIRSAKAHVHSAMRLKLA</sequence>
<evidence type="ECO:0000313" key="1">
    <source>
        <dbReference type="EMBL" id="SAK95940.1"/>
    </source>
</evidence>
<protein>
    <submittedName>
        <fullName evidence="1">Uncharacterized protein</fullName>
    </submittedName>
</protein>